<protein>
    <submittedName>
        <fullName evidence="1">Glucosyltransferase, GT2 family</fullName>
    </submittedName>
</protein>
<dbReference type="Proteomes" id="UP000229757">
    <property type="component" value="Chromosome"/>
</dbReference>
<keyword evidence="2" id="KW-1185">Reference proteome</keyword>
<keyword evidence="1" id="KW-0808">Transferase</keyword>
<dbReference type="RefSeq" id="WP_100256922.1">
    <property type="nucleotide sequence ID" value="NZ_CP011797.1"/>
</dbReference>
<dbReference type="AlphaFoldDB" id="A0A2K8KRU9"/>
<accession>A0A2K8KRU9</accession>
<dbReference type="GO" id="GO:0016740">
    <property type="term" value="F:transferase activity"/>
    <property type="evidence" value="ECO:0007669"/>
    <property type="project" value="UniProtKB-KW"/>
</dbReference>
<sequence length="294" mass="33731">MAVKPDKVAMVLLVKNEIDIIDLNLRFHRAKGINQFIVMDNGSTDGTLDYLRDQAERSDLVVIDNPDSSYQQSKWMTAMARQARDVFGVSHVIPNDADEFWWPKDGLSIPEVLSEDATVQTVQRYNRLLTREMESAQLPFYQAEYFVKSPILYGGESQINDPSCSMQLVKISPKVIVQPRLLWKIKGGNHRARHLKFWSKYNNSDLQVHHFPYRTYSQFETNIAGRAEKLGRPKVKMGPHIKRWVPMYNNGTLEQEYNHLLISDAQRTVLSEIGVVGQEKGLPAFLADLMEPKP</sequence>
<proteinExistence type="predicted"/>
<dbReference type="SUPFAM" id="SSF53448">
    <property type="entry name" value="Nucleotide-diphospho-sugar transferases"/>
    <property type="match status" value="1"/>
</dbReference>
<gene>
    <name evidence="1" type="ORF">REIFOR_01445</name>
</gene>
<dbReference type="Pfam" id="PF13704">
    <property type="entry name" value="Glyco_tranf_2_4"/>
    <property type="match status" value="1"/>
</dbReference>
<evidence type="ECO:0000313" key="2">
    <source>
        <dbReference type="Proteomes" id="UP000229757"/>
    </source>
</evidence>
<reference evidence="1 2" key="1">
    <citation type="journal article" date="2017" name="Environ. Microbiol.">
        <title>Genomic and physiological analyses of 'Reinekea forsetii' reveal a versatile opportunistic lifestyle during spring algae blooms.</title>
        <authorList>
            <person name="Avci B."/>
            <person name="Hahnke R.L."/>
            <person name="Chafee M."/>
            <person name="Fischer T."/>
            <person name="Gruber-Vodicka H."/>
            <person name="Tegetmeyer H.E."/>
            <person name="Harder J."/>
            <person name="Fuchs B.M."/>
            <person name="Amann R.I."/>
            <person name="Teeling H."/>
        </authorList>
    </citation>
    <scope>NUCLEOTIDE SEQUENCE [LARGE SCALE GENOMIC DNA]</scope>
    <source>
        <strain evidence="1 2">Hel1_31_D35</strain>
    </source>
</reference>
<evidence type="ECO:0000313" key="1">
    <source>
        <dbReference type="EMBL" id="ATX76591.1"/>
    </source>
</evidence>
<name>A0A2K8KRU9_9GAMM</name>
<dbReference type="OrthoDB" id="7981249at2"/>
<organism evidence="1 2">
    <name type="scientific">Reinekea forsetii</name>
    <dbReference type="NCBI Taxonomy" id="1336806"/>
    <lineage>
        <taxon>Bacteria</taxon>
        <taxon>Pseudomonadati</taxon>
        <taxon>Pseudomonadota</taxon>
        <taxon>Gammaproteobacteria</taxon>
        <taxon>Oceanospirillales</taxon>
        <taxon>Saccharospirillaceae</taxon>
        <taxon>Reinekea</taxon>
    </lineage>
</organism>
<dbReference type="EMBL" id="CP011797">
    <property type="protein sequence ID" value="ATX76591.1"/>
    <property type="molecule type" value="Genomic_DNA"/>
</dbReference>
<dbReference type="InterPro" id="IPR029044">
    <property type="entry name" value="Nucleotide-diphossugar_trans"/>
</dbReference>
<dbReference type="Gene3D" id="3.90.550.10">
    <property type="entry name" value="Spore Coat Polysaccharide Biosynthesis Protein SpsA, Chain A"/>
    <property type="match status" value="1"/>
</dbReference>
<dbReference type="KEGG" id="rfo:REIFOR_01445"/>